<evidence type="ECO:0000259" key="2">
    <source>
        <dbReference type="Pfam" id="PF01979"/>
    </source>
</evidence>
<accession>A0AA37XDK5</accession>
<dbReference type="EMBL" id="BSUL01000001">
    <property type="protein sequence ID" value="GMA29852.1"/>
    <property type="molecule type" value="Genomic_DNA"/>
</dbReference>
<dbReference type="PANTHER" id="PTHR43794">
    <property type="entry name" value="AMINOHYDROLASE SSNA-RELATED"/>
    <property type="match status" value="1"/>
</dbReference>
<sequence length="425" mass="44385">MLGMTLRFEGALVRAGRPDLLDARIETGADGRIRSLEALPAGTAPRRVLVPGFANGHSHAGMAALRGLGDGLPLLEWLEVVMAAESLLTEDDVLWSLRLALAEMIRGGTTAVADAFFWNERLVEAAVEAGIRIAPGVAVFGPEGVPYAAAGGQPLDGQIAMAERIGEAFRGHPLVRPTYGVHAVYTSGPEVFARVAEHAAGNGMGVQVHLSESPTEVAEALAARGETPVQTAARTGLLTPSTIVAHAVHTTDDDLALIAASGASVVHNPGSNLKLGSGIARVTRMREAGIRVALGTDGPASNDALDPLRELRLALQLQRGSLERADALSVDDALAMLTVNGYEALGFEPTALEPGDPADLVAVSADSVHAEPFHSPAGYLGWVATGADVTDVVVAGRPLLRDGELLTLDEERIRFEVARIAARLR</sequence>
<dbReference type="InterPro" id="IPR011059">
    <property type="entry name" value="Metal-dep_hydrolase_composite"/>
</dbReference>
<dbReference type="InterPro" id="IPR050287">
    <property type="entry name" value="MTA/SAH_deaminase"/>
</dbReference>
<dbReference type="Gene3D" id="2.30.40.10">
    <property type="entry name" value="Urease, subunit C, domain 1"/>
    <property type="match status" value="1"/>
</dbReference>
<dbReference type="InterPro" id="IPR006680">
    <property type="entry name" value="Amidohydro-rel"/>
</dbReference>
<protein>
    <submittedName>
        <fullName evidence="3">S-adenosylhomocysteine deaminase</fullName>
    </submittedName>
</protein>
<proteinExistence type="predicted"/>
<dbReference type="SUPFAM" id="SSF51556">
    <property type="entry name" value="Metallo-dependent hydrolases"/>
    <property type="match status" value="1"/>
</dbReference>
<dbReference type="PANTHER" id="PTHR43794:SF11">
    <property type="entry name" value="AMIDOHYDROLASE-RELATED DOMAIN-CONTAINING PROTEIN"/>
    <property type="match status" value="1"/>
</dbReference>
<feature type="domain" description="Amidohydrolase-related" evidence="2">
    <location>
        <begin position="48"/>
        <end position="397"/>
    </location>
</feature>
<keyword evidence="4" id="KW-1185">Reference proteome</keyword>
<evidence type="ECO:0000313" key="4">
    <source>
        <dbReference type="Proteomes" id="UP001157160"/>
    </source>
</evidence>
<reference evidence="3 4" key="1">
    <citation type="journal article" date="2014" name="Int. J. Syst. Evol. Microbiol.">
        <title>Complete genome sequence of Corynebacterium casei LMG S-19264T (=DSM 44701T), isolated from a smear-ripened cheese.</title>
        <authorList>
            <consortium name="US DOE Joint Genome Institute (JGI-PGF)"/>
            <person name="Walter F."/>
            <person name="Albersmeier A."/>
            <person name="Kalinowski J."/>
            <person name="Ruckert C."/>
        </authorList>
    </citation>
    <scope>NUCLEOTIDE SEQUENCE [LARGE SCALE GENOMIC DNA]</scope>
    <source>
        <strain evidence="3 4">NBRC 112289</strain>
    </source>
</reference>
<organism evidence="3 4">
    <name type="scientific">Arenivirga flava</name>
    <dbReference type="NCBI Taxonomy" id="1930060"/>
    <lineage>
        <taxon>Bacteria</taxon>
        <taxon>Bacillati</taxon>
        <taxon>Actinomycetota</taxon>
        <taxon>Actinomycetes</taxon>
        <taxon>Micrococcales</taxon>
        <taxon>Microbacteriaceae</taxon>
        <taxon>Arenivirga</taxon>
    </lineage>
</organism>
<evidence type="ECO:0000313" key="3">
    <source>
        <dbReference type="EMBL" id="GMA29852.1"/>
    </source>
</evidence>
<name>A0AA37XDK5_9MICO</name>
<evidence type="ECO:0000256" key="1">
    <source>
        <dbReference type="ARBA" id="ARBA00022801"/>
    </source>
</evidence>
<dbReference type="Pfam" id="PF01979">
    <property type="entry name" value="Amidohydro_1"/>
    <property type="match status" value="1"/>
</dbReference>
<dbReference type="SUPFAM" id="SSF51338">
    <property type="entry name" value="Composite domain of metallo-dependent hydrolases"/>
    <property type="match status" value="1"/>
</dbReference>
<keyword evidence="1" id="KW-0378">Hydrolase</keyword>
<dbReference type="Proteomes" id="UP001157160">
    <property type="component" value="Unassembled WGS sequence"/>
</dbReference>
<gene>
    <name evidence="3" type="ORF">GCM10025874_31050</name>
</gene>
<dbReference type="Gene3D" id="3.20.20.140">
    <property type="entry name" value="Metal-dependent hydrolases"/>
    <property type="match status" value="1"/>
</dbReference>
<dbReference type="AlphaFoldDB" id="A0AA37XDK5"/>
<dbReference type="InterPro" id="IPR032466">
    <property type="entry name" value="Metal_Hydrolase"/>
</dbReference>
<dbReference type="GO" id="GO:0016810">
    <property type="term" value="F:hydrolase activity, acting on carbon-nitrogen (but not peptide) bonds"/>
    <property type="evidence" value="ECO:0007669"/>
    <property type="project" value="InterPro"/>
</dbReference>
<comment type="caution">
    <text evidence="3">The sequence shown here is derived from an EMBL/GenBank/DDBJ whole genome shotgun (WGS) entry which is preliminary data.</text>
</comment>